<dbReference type="SUPFAM" id="SSF53182">
    <property type="entry name" value="Pyrrolidone carboxyl peptidase (pyroglutamate aminopeptidase)"/>
    <property type="match status" value="1"/>
</dbReference>
<dbReference type="EMBL" id="FN667742">
    <property type="protein sequence ID" value="CBJ88840.1"/>
    <property type="molecule type" value="Genomic_DNA"/>
</dbReference>
<protein>
    <recommendedName>
        <fullName evidence="9">Pyrrolidone-carboxylate peptidase</fullName>
        <ecNumber evidence="9">3.4.19.3</ecNumber>
    </recommendedName>
    <alternativeName>
        <fullName evidence="9">5-oxoprolyl-peptidase</fullName>
    </alternativeName>
    <alternativeName>
        <fullName evidence="9">Pyroglutamyl-peptidase I</fullName>
        <shortName evidence="9">PGP-I</shortName>
        <shortName evidence="9">Pyrase</shortName>
    </alternativeName>
</protein>
<dbReference type="RefSeq" id="WP_010847939.1">
    <property type="nucleotide sequence ID" value="NC_014228.1"/>
</dbReference>
<name>D3VK88_XENNA</name>
<dbReference type="PANTHER" id="PTHR23402:SF1">
    <property type="entry name" value="PYROGLUTAMYL-PEPTIDASE I"/>
    <property type="match status" value="1"/>
</dbReference>
<dbReference type="KEGG" id="xne:XNC1_0769"/>
<dbReference type="PRINTS" id="PR00706">
    <property type="entry name" value="PYROGLUPTASE"/>
</dbReference>
<dbReference type="GO" id="GO:0016920">
    <property type="term" value="F:pyroglutamyl-peptidase activity"/>
    <property type="evidence" value="ECO:0007669"/>
    <property type="project" value="UniProtKB-UniRule"/>
</dbReference>
<evidence type="ECO:0000313" key="13">
    <source>
        <dbReference type="Proteomes" id="UP000008075"/>
    </source>
</evidence>
<comment type="similarity">
    <text evidence="4 9">Belongs to the peptidase C15 family.</text>
</comment>
<comment type="function">
    <text evidence="2 9">Removes 5-oxoproline from various penultimate amino acid residues except L-proline.</text>
</comment>
<dbReference type="InterPro" id="IPR033694">
    <property type="entry name" value="PGPEP1_Cys_AS"/>
</dbReference>
<dbReference type="Pfam" id="PF01470">
    <property type="entry name" value="Peptidase_C15"/>
    <property type="match status" value="1"/>
</dbReference>
<evidence type="ECO:0000256" key="10">
    <source>
        <dbReference type="PROSITE-ProRule" id="PRU10076"/>
    </source>
</evidence>
<evidence type="ECO:0000256" key="3">
    <source>
        <dbReference type="ARBA" id="ARBA00004496"/>
    </source>
</evidence>
<keyword evidence="6 9" id="KW-0645">Protease</keyword>
<evidence type="ECO:0000256" key="9">
    <source>
        <dbReference type="HAMAP-Rule" id="MF_00417"/>
    </source>
</evidence>
<dbReference type="PROSITE" id="PS01333">
    <property type="entry name" value="PYRASE_GLU"/>
    <property type="match status" value="1"/>
</dbReference>
<reference evidence="12 13" key="1">
    <citation type="journal article" date="2011" name="PLoS ONE">
        <title>The entomopathogenic bacterial endosymbionts xenorhabdus and photorhabdus: convergent lifestyles from divergent genomes.</title>
        <authorList>
            <person name="Chaston J.M."/>
            <person name="Suen G."/>
            <person name="Tucker S.L."/>
            <person name="Andersen A.W."/>
            <person name="Bhasin A."/>
            <person name="Bode E."/>
            <person name="Bode H.B."/>
            <person name="Brachmann A.O."/>
            <person name="Cowles C.E."/>
            <person name="Cowles K.N."/>
            <person name="Darby C."/>
            <person name="de Leon L."/>
            <person name="Drace K."/>
            <person name="Du Z."/>
            <person name="Givaudan A."/>
            <person name="Herbert Tran E.E."/>
            <person name="Jewell K.A."/>
            <person name="Knack J.J."/>
            <person name="Krasomil-Osterfeld K.C."/>
            <person name="Kukor R."/>
            <person name="Lanois A."/>
            <person name="Latreille P."/>
            <person name="Leimgruber N.K."/>
            <person name="Lipke C.M."/>
            <person name="Liu R."/>
            <person name="Lu X."/>
            <person name="Martens E.C."/>
            <person name="Marri P.R."/>
            <person name="Medigue C."/>
            <person name="Menard M.L."/>
            <person name="Miller N.M."/>
            <person name="Morales-Soto N."/>
            <person name="Norton S."/>
            <person name="Ogier J.C."/>
            <person name="Orchard S.S."/>
            <person name="Park D."/>
            <person name="Park Y."/>
            <person name="Qurollo B.A."/>
            <person name="Sugar D.R."/>
            <person name="Richards G.R."/>
            <person name="Rouy Z."/>
            <person name="Slominski B."/>
            <person name="Slominski K."/>
            <person name="Snyder H."/>
            <person name="Tjaden B.C."/>
            <person name="van der Hoeven R."/>
            <person name="Welch R.D."/>
            <person name="Wheeler C."/>
            <person name="Xiang B."/>
            <person name="Barbazuk B."/>
            <person name="Gaudriault S."/>
            <person name="Goodner B."/>
            <person name="Slater S.C."/>
            <person name="Forst S."/>
            <person name="Goldman B.S."/>
            <person name="Goodrich-Blair H."/>
        </authorList>
    </citation>
    <scope>NUCLEOTIDE SEQUENCE [LARGE SCALE GENOMIC DNA]</scope>
    <source>
        <strain evidence="13">ATCC 19061 / DSM 3370 / CCUG 14189 / LMG 1036 / NCIMB 9965 / AN6</strain>
    </source>
</reference>
<evidence type="ECO:0000313" key="12">
    <source>
        <dbReference type="EMBL" id="CBJ88840.1"/>
    </source>
</evidence>
<dbReference type="InterPro" id="IPR029762">
    <property type="entry name" value="PGP-I_bact-type"/>
</dbReference>
<dbReference type="InterPro" id="IPR016125">
    <property type="entry name" value="Peptidase_C15-like"/>
</dbReference>
<organism evidence="12 13">
    <name type="scientific">Xenorhabdus nematophila (strain ATCC 19061 / DSM 3370 / CCUG 14189 / LMG 1036 / NCIMB 9965 / AN6)</name>
    <dbReference type="NCBI Taxonomy" id="406817"/>
    <lineage>
        <taxon>Bacteria</taxon>
        <taxon>Pseudomonadati</taxon>
        <taxon>Pseudomonadota</taxon>
        <taxon>Gammaproteobacteria</taxon>
        <taxon>Enterobacterales</taxon>
        <taxon>Morganellaceae</taxon>
        <taxon>Xenorhabdus</taxon>
    </lineage>
</organism>
<comment type="catalytic activity">
    <reaction evidence="1 9 10">
        <text>Release of an N-terminal pyroglutamyl group from a polypeptide, the second amino acid generally not being Pro.</text>
        <dbReference type="EC" id="3.4.19.3"/>
    </reaction>
</comment>
<dbReference type="GO" id="GO:0006508">
    <property type="term" value="P:proteolysis"/>
    <property type="evidence" value="ECO:0007669"/>
    <property type="project" value="UniProtKB-KW"/>
</dbReference>
<evidence type="ECO:0000256" key="11">
    <source>
        <dbReference type="PROSITE-ProRule" id="PRU10077"/>
    </source>
</evidence>
<dbReference type="MEROPS" id="C15.001"/>
<dbReference type="STRING" id="406817.XNC1_0769"/>
<dbReference type="InterPro" id="IPR000816">
    <property type="entry name" value="Peptidase_C15"/>
</dbReference>
<dbReference type="EC" id="3.4.19.3" evidence="9"/>
<dbReference type="GeneID" id="24904811"/>
<dbReference type="AlphaFoldDB" id="D3VK88"/>
<keyword evidence="8 9" id="KW-0788">Thiol protease</keyword>
<sequence length="215" mass="22881">MKTILITGFEPFGGETVNPSWEAIKPLQGCQIAGASVEICRLPCVFDNSLEHLYAAIERVKPDVVIATGEAGGRSAISVERVAINVNDAPILDNAGKQPIDTPIIAGGSAAYFSALPIKAIVNELKRVNIPAIVSDTAGTFVCNHVMYGLLHYLNQHYPAIRGGFVHVPYLPEQAAKYPGSPSMPVEMMTAALKIAIESTSKNDKDIPVTGGKIN</sequence>
<evidence type="ECO:0000256" key="5">
    <source>
        <dbReference type="ARBA" id="ARBA00022490"/>
    </source>
</evidence>
<dbReference type="GO" id="GO:0005829">
    <property type="term" value="C:cytosol"/>
    <property type="evidence" value="ECO:0007669"/>
    <property type="project" value="InterPro"/>
</dbReference>
<dbReference type="Gene3D" id="3.40.630.20">
    <property type="entry name" value="Peptidase C15, pyroglutamyl peptidase I-like"/>
    <property type="match status" value="1"/>
</dbReference>
<gene>
    <name evidence="9" type="primary">pcp</name>
    <name evidence="12" type="ordered locus">XNC1_0769</name>
</gene>
<dbReference type="PANTHER" id="PTHR23402">
    <property type="entry name" value="PROTEASE FAMILY C15 PYROGLUTAMYL-PEPTIDASE I-RELATED"/>
    <property type="match status" value="1"/>
</dbReference>
<keyword evidence="13" id="KW-1185">Reference proteome</keyword>
<evidence type="ECO:0000256" key="4">
    <source>
        <dbReference type="ARBA" id="ARBA00006641"/>
    </source>
</evidence>
<proteinExistence type="inferred from homology"/>
<dbReference type="NCBIfam" id="NF009676">
    <property type="entry name" value="PRK13197.1"/>
    <property type="match status" value="1"/>
</dbReference>
<evidence type="ECO:0000256" key="6">
    <source>
        <dbReference type="ARBA" id="ARBA00022670"/>
    </source>
</evidence>
<dbReference type="InterPro" id="IPR036440">
    <property type="entry name" value="Peptidase_C15-like_sf"/>
</dbReference>
<dbReference type="FunFam" id="3.40.630.20:FF:000001">
    <property type="entry name" value="Pyrrolidone-carboxylate peptidase"/>
    <property type="match status" value="1"/>
</dbReference>
<evidence type="ECO:0000256" key="1">
    <source>
        <dbReference type="ARBA" id="ARBA00001770"/>
    </source>
</evidence>
<keyword evidence="5 9" id="KW-0963">Cytoplasm</keyword>
<dbReference type="HOGENOM" id="CLU_043960_4_0_6"/>
<evidence type="ECO:0000256" key="8">
    <source>
        <dbReference type="ARBA" id="ARBA00022807"/>
    </source>
</evidence>
<dbReference type="NCBIfam" id="TIGR00504">
    <property type="entry name" value="pyro_pdase"/>
    <property type="match status" value="1"/>
</dbReference>
<dbReference type="PROSITE" id="PS01334">
    <property type="entry name" value="PYRASE_CYS"/>
    <property type="match status" value="1"/>
</dbReference>
<dbReference type="CDD" id="cd00501">
    <property type="entry name" value="Peptidase_C15"/>
    <property type="match status" value="1"/>
</dbReference>
<comment type="subunit">
    <text evidence="9">Homotetramer.</text>
</comment>
<dbReference type="InterPro" id="IPR033693">
    <property type="entry name" value="PGPEP1_Glu_AS"/>
</dbReference>
<dbReference type="eggNOG" id="COG2039">
    <property type="taxonomic scope" value="Bacteria"/>
</dbReference>
<feature type="active site" evidence="9">
    <location>
        <position position="167"/>
    </location>
</feature>
<feature type="active site" evidence="9 11">
    <location>
        <position position="143"/>
    </location>
</feature>
<evidence type="ECO:0000256" key="7">
    <source>
        <dbReference type="ARBA" id="ARBA00022801"/>
    </source>
</evidence>
<keyword evidence="7 9" id="KW-0378">Hydrolase</keyword>
<comment type="subcellular location">
    <subcellularLocation>
        <location evidence="3 9">Cytoplasm</location>
    </subcellularLocation>
</comment>
<feature type="active site" evidence="9 10">
    <location>
        <position position="80"/>
    </location>
</feature>
<dbReference type="HAMAP" id="MF_00417">
    <property type="entry name" value="Pyrrolid_peptidase"/>
    <property type="match status" value="1"/>
</dbReference>
<accession>D3VK88</accession>
<evidence type="ECO:0000256" key="2">
    <source>
        <dbReference type="ARBA" id="ARBA00002280"/>
    </source>
</evidence>
<dbReference type="PIRSF" id="PIRSF015592">
    <property type="entry name" value="Prld-crbxl_pptds"/>
    <property type="match status" value="1"/>
</dbReference>
<dbReference type="Proteomes" id="UP000008075">
    <property type="component" value="Chromosome"/>
</dbReference>